<dbReference type="PROSITE" id="PS00675">
    <property type="entry name" value="SIGMA54_INTERACT_1"/>
    <property type="match status" value="1"/>
</dbReference>
<comment type="caution">
    <text evidence="1">The sequence shown here is derived from an EMBL/GenBank/DDBJ whole genome shotgun (WGS) entry which is preliminary data.</text>
</comment>
<dbReference type="EMBL" id="MPUH01001240">
    <property type="protein sequence ID" value="OMJ69098.1"/>
    <property type="molecule type" value="Genomic_DNA"/>
</dbReference>
<dbReference type="SUPFAM" id="SSF52540">
    <property type="entry name" value="P-loop containing nucleoside triphosphate hydrolases"/>
    <property type="match status" value="1"/>
</dbReference>
<name>A0A1R2AX57_9CILI</name>
<dbReference type="Proteomes" id="UP000187209">
    <property type="component" value="Unassembled WGS sequence"/>
</dbReference>
<protein>
    <submittedName>
        <fullName evidence="1">Uncharacterized protein</fullName>
    </submittedName>
</protein>
<dbReference type="Gene3D" id="3.40.50.300">
    <property type="entry name" value="P-loop containing nucleotide triphosphate hydrolases"/>
    <property type="match status" value="1"/>
</dbReference>
<organism evidence="1 2">
    <name type="scientific">Stentor coeruleus</name>
    <dbReference type="NCBI Taxonomy" id="5963"/>
    <lineage>
        <taxon>Eukaryota</taxon>
        <taxon>Sar</taxon>
        <taxon>Alveolata</taxon>
        <taxon>Ciliophora</taxon>
        <taxon>Postciliodesmatophora</taxon>
        <taxon>Heterotrichea</taxon>
        <taxon>Heterotrichida</taxon>
        <taxon>Stentoridae</taxon>
        <taxon>Stentor</taxon>
    </lineage>
</organism>
<evidence type="ECO:0000313" key="1">
    <source>
        <dbReference type="EMBL" id="OMJ69098.1"/>
    </source>
</evidence>
<dbReference type="InterPro" id="IPR027417">
    <property type="entry name" value="P-loop_NTPase"/>
</dbReference>
<dbReference type="InterPro" id="IPR025662">
    <property type="entry name" value="Sigma_54_int_dom_ATP-bd_1"/>
</dbReference>
<reference evidence="1 2" key="1">
    <citation type="submission" date="2016-11" db="EMBL/GenBank/DDBJ databases">
        <title>The macronuclear genome of Stentor coeruleus: a giant cell with tiny introns.</title>
        <authorList>
            <person name="Slabodnick M."/>
            <person name="Ruby J.G."/>
            <person name="Reiff S.B."/>
            <person name="Swart E.C."/>
            <person name="Gosai S."/>
            <person name="Prabakaran S."/>
            <person name="Witkowska E."/>
            <person name="Larue G.E."/>
            <person name="Fisher S."/>
            <person name="Freeman R.M."/>
            <person name="Gunawardena J."/>
            <person name="Chu W."/>
            <person name="Stover N.A."/>
            <person name="Gregory B.D."/>
            <person name="Nowacki M."/>
            <person name="Derisi J."/>
            <person name="Roy S.W."/>
            <person name="Marshall W.F."/>
            <person name="Sood P."/>
        </authorList>
    </citation>
    <scope>NUCLEOTIDE SEQUENCE [LARGE SCALE GENOMIC DNA]</scope>
    <source>
        <strain evidence="1">WM001</strain>
    </source>
</reference>
<sequence>MNNRMMIIYINESYSPYKISTITTVKNNPKVTDILIETNQQFTYEYTLALNSLIDQSMIFAIESHELYKKSKIYEGFLKEIIIKNYYLNDCKYYLKKYSKYKLGLFSSKSYHQKCTTFNIKQAFQVCKFLNSSQDLICNICSCSYKDHCLSRFKLKEIILEKFDLSDLSYEFQSFTNDLYKSINLPYDPKNQIHLNIENKIQDIKENICINHEYFEYFFGDIKDYTLENSQLVFVIGEEGSGKTTLIRKIINNQDQDSADKFFDEIKTKSDSNSAEGYKVYNIKKKGYLNSNLIIIESPGIKSLVNSLDTENIQSIISMIKSLPSISTIIYTHKSDTRWLNPSIFQIRNLIKEEVQNVNQIKFIYVLTFYPGSIVYNDKYCEKNSLKIKINMRSSETKIIKEKSKKDHEKMITKVNKIFKEIVYCNSSDEMMEFACKIILNQYGDLLVNIYKQTTLDYVNVIERYEMDACIKLDNVKIVEGFDLEVLNNIFENSACKICGKGQNSHIASNIKYDIEPISLKDLLTMMLNPSSNHFIENVKKMLKNISPQKKS</sequence>
<proteinExistence type="predicted"/>
<accession>A0A1R2AX57</accession>
<gene>
    <name evidence="1" type="ORF">SteCoe_33266</name>
</gene>
<dbReference type="OrthoDB" id="2611327at2759"/>
<dbReference type="CDD" id="cd00267">
    <property type="entry name" value="ABC_ATPase"/>
    <property type="match status" value="1"/>
</dbReference>
<dbReference type="AlphaFoldDB" id="A0A1R2AX57"/>
<evidence type="ECO:0000313" key="2">
    <source>
        <dbReference type="Proteomes" id="UP000187209"/>
    </source>
</evidence>
<keyword evidence="2" id="KW-1185">Reference proteome</keyword>